<accession>A0A0G3H822</accession>
<evidence type="ECO:0000313" key="2">
    <source>
        <dbReference type="Proteomes" id="UP000035540"/>
    </source>
</evidence>
<sequence length="204" mass="22771">MYRLMARVRRAVGGEISAHLPLPDSTVKSILLQVQPLHHPLPLKFEDSSSCGAGQLLSPHLFRLNEEDGPAEAIVAAGSGPEWYLGKSGFIVFMVGYIDFGVREIPQYSFLQTYSPTVTVTCGDVTFAVDAESSFQTFADNHLVATFCGFRHVVEDSSGLRFSNEIGFRDWTFLDELLTRIAQLRAMSRWRKATPRPAVNDFRL</sequence>
<evidence type="ECO:0000313" key="1">
    <source>
        <dbReference type="EMBL" id="AKK07983.1"/>
    </source>
</evidence>
<dbReference type="Proteomes" id="UP000035540">
    <property type="component" value="Chromosome"/>
</dbReference>
<dbReference type="EMBL" id="CP011545">
    <property type="protein sequence ID" value="AKK07983.1"/>
    <property type="molecule type" value="Genomic_DNA"/>
</dbReference>
<gene>
    <name evidence="1" type="ORF">CTEST_02640</name>
</gene>
<dbReference type="AlphaFoldDB" id="A0A0G3H822"/>
<dbReference type="PATRIC" id="fig|136857.5.peg.519"/>
<name>A0A0G3H822_9CORY</name>
<reference evidence="2" key="2">
    <citation type="submission" date="2015-05" db="EMBL/GenBank/DDBJ databases">
        <title>Complete genome sequence of Corynebacterium testudinoris DSM 44614, recovered from necrotic lesions in the mouth of a tortoise.</title>
        <authorList>
            <person name="Ruckert C."/>
            <person name="Albersmeier A."/>
            <person name="Winkler A."/>
            <person name="Tauch A."/>
        </authorList>
    </citation>
    <scope>NUCLEOTIDE SEQUENCE [LARGE SCALE GENOMIC DNA]</scope>
    <source>
        <strain evidence="2">DSM 44614</strain>
    </source>
</reference>
<keyword evidence="2" id="KW-1185">Reference proteome</keyword>
<reference evidence="1 2" key="1">
    <citation type="journal article" date="2015" name="Genome Announc.">
        <title>Complete Genome Sequence of the Type Strain Corynebacterium testudinoris DSM 44614, Recovered from Necrotic Lesions in the Mouth of a Tortoise.</title>
        <authorList>
            <person name="Ruckert C."/>
            <person name="Kriete M."/>
            <person name="Jaenicke S."/>
            <person name="Winkler A."/>
            <person name="Tauch A."/>
        </authorList>
    </citation>
    <scope>NUCLEOTIDE SEQUENCE [LARGE SCALE GENOMIC DNA]</scope>
    <source>
        <strain evidence="1 2">DSM 44614</strain>
    </source>
</reference>
<organism evidence="1 2">
    <name type="scientific">Corynebacterium testudinoris</name>
    <dbReference type="NCBI Taxonomy" id="136857"/>
    <lineage>
        <taxon>Bacteria</taxon>
        <taxon>Bacillati</taxon>
        <taxon>Actinomycetota</taxon>
        <taxon>Actinomycetes</taxon>
        <taxon>Mycobacteriales</taxon>
        <taxon>Corynebacteriaceae</taxon>
        <taxon>Corynebacterium</taxon>
    </lineage>
</organism>
<dbReference type="KEGG" id="cted:CTEST_02640"/>
<proteinExistence type="predicted"/>
<protein>
    <submittedName>
        <fullName evidence="1">Uncharacterized protein</fullName>
    </submittedName>
</protein>